<accession>A0A518K6Z7</accession>
<keyword evidence="2" id="KW-1185">Reference proteome</keyword>
<dbReference type="RefSeq" id="WP_145110787.1">
    <property type="nucleotide sequence ID" value="NZ_CP036349.1"/>
</dbReference>
<dbReference type="KEGG" id="bmei:Spa11_17670"/>
<proteinExistence type="predicted"/>
<evidence type="ECO:0000313" key="1">
    <source>
        <dbReference type="EMBL" id="QDV73569.1"/>
    </source>
</evidence>
<evidence type="ECO:0000313" key="2">
    <source>
        <dbReference type="Proteomes" id="UP000316426"/>
    </source>
</evidence>
<name>A0A518K6Z7_9BACT</name>
<dbReference type="EMBL" id="CP036349">
    <property type="protein sequence ID" value="QDV73569.1"/>
    <property type="molecule type" value="Genomic_DNA"/>
</dbReference>
<dbReference type="Proteomes" id="UP000316426">
    <property type="component" value="Chromosome"/>
</dbReference>
<organism evidence="1 2">
    <name type="scientific">Botrimarina mediterranea</name>
    <dbReference type="NCBI Taxonomy" id="2528022"/>
    <lineage>
        <taxon>Bacteria</taxon>
        <taxon>Pseudomonadati</taxon>
        <taxon>Planctomycetota</taxon>
        <taxon>Planctomycetia</taxon>
        <taxon>Pirellulales</taxon>
        <taxon>Lacipirellulaceae</taxon>
        <taxon>Botrimarina</taxon>
    </lineage>
</organism>
<gene>
    <name evidence="1" type="ORF">Spa11_17670</name>
</gene>
<sequence length="156" mass="17035">MSGLAEQLLTAIDATPRGGTATAADGEERLSLGVSHADGLAVAFTELRLETPRLKDATVERVRAVAEKLTQRVTYLLEALTPVEIDRELAVVQLRSTTPQQDNESSAYYELLVRTGGALSLRRYRKPRGAMREPIDATVTREVLARLVSDFVIALS</sequence>
<protein>
    <submittedName>
        <fullName evidence="1">Uncharacterized protein</fullName>
    </submittedName>
</protein>
<dbReference type="AlphaFoldDB" id="A0A518K6Z7"/>
<reference evidence="1 2" key="1">
    <citation type="submission" date="2019-02" db="EMBL/GenBank/DDBJ databases">
        <title>Deep-cultivation of Planctomycetes and their phenomic and genomic characterization uncovers novel biology.</title>
        <authorList>
            <person name="Wiegand S."/>
            <person name="Jogler M."/>
            <person name="Boedeker C."/>
            <person name="Pinto D."/>
            <person name="Vollmers J."/>
            <person name="Rivas-Marin E."/>
            <person name="Kohn T."/>
            <person name="Peeters S.H."/>
            <person name="Heuer A."/>
            <person name="Rast P."/>
            <person name="Oberbeckmann S."/>
            <person name="Bunk B."/>
            <person name="Jeske O."/>
            <person name="Meyerdierks A."/>
            <person name="Storesund J.E."/>
            <person name="Kallscheuer N."/>
            <person name="Luecker S."/>
            <person name="Lage O.M."/>
            <person name="Pohl T."/>
            <person name="Merkel B.J."/>
            <person name="Hornburger P."/>
            <person name="Mueller R.-W."/>
            <person name="Bruemmer F."/>
            <person name="Labrenz M."/>
            <person name="Spormann A.M."/>
            <person name="Op den Camp H."/>
            <person name="Overmann J."/>
            <person name="Amann R."/>
            <person name="Jetten M.S.M."/>
            <person name="Mascher T."/>
            <person name="Medema M.H."/>
            <person name="Devos D.P."/>
            <person name="Kaster A.-K."/>
            <person name="Ovreas L."/>
            <person name="Rohde M."/>
            <person name="Galperin M.Y."/>
            <person name="Jogler C."/>
        </authorList>
    </citation>
    <scope>NUCLEOTIDE SEQUENCE [LARGE SCALE GENOMIC DNA]</scope>
    <source>
        <strain evidence="1 2">Spa11</strain>
    </source>
</reference>